<evidence type="ECO:0000313" key="3">
    <source>
        <dbReference type="EMBL" id="MBO0359257.1"/>
    </source>
</evidence>
<dbReference type="Gene3D" id="1.10.287.110">
    <property type="entry name" value="DnaJ domain"/>
    <property type="match status" value="1"/>
</dbReference>
<sequence>MPNHLQNYYTVLGVPHTATLAEIEQAYRRMHARMHRRAAVDPAQNARLQDAYEGFQILADPRRRWAYDRLLQQEPESFAPPVRPPDPTKLILARAAPTARWVNWVLLACCLLFALDWGLPLREFANEEVLSRQIVSVGSSAANPQMAYDIATTNTKFRLPSAIAPRAREGQRLTVWQTPLLRVVRQVSSPASPDGAAPFQPYGGGLYSGPMALLPVALLGVSVVGVLPRRPPEVRVNTAVVGVLLWVVAVVLLLIF</sequence>
<gene>
    <name evidence="3" type="ORF">J0X19_14945</name>
</gene>
<organism evidence="3 4">
    <name type="scientific">Hymenobacter telluris</name>
    <dbReference type="NCBI Taxonomy" id="2816474"/>
    <lineage>
        <taxon>Bacteria</taxon>
        <taxon>Pseudomonadati</taxon>
        <taxon>Bacteroidota</taxon>
        <taxon>Cytophagia</taxon>
        <taxon>Cytophagales</taxon>
        <taxon>Hymenobacteraceae</taxon>
        <taxon>Hymenobacter</taxon>
    </lineage>
</organism>
<dbReference type="InterPro" id="IPR036869">
    <property type="entry name" value="J_dom_sf"/>
</dbReference>
<feature type="transmembrane region" description="Helical" evidence="1">
    <location>
        <begin position="207"/>
        <end position="227"/>
    </location>
</feature>
<dbReference type="CDD" id="cd06257">
    <property type="entry name" value="DnaJ"/>
    <property type="match status" value="1"/>
</dbReference>
<dbReference type="PROSITE" id="PS50076">
    <property type="entry name" value="DNAJ_2"/>
    <property type="match status" value="1"/>
</dbReference>
<keyword evidence="1" id="KW-1133">Transmembrane helix</keyword>
<accession>A0A939EZ45</accession>
<keyword evidence="1" id="KW-0472">Membrane</keyword>
<evidence type="ECO:0000256" key="1">
    <source>
        <dbReference type="SAM" id="Phobius"/>
    </source>
</evidence>
<dbReference type="SUPFAM" id="SSF46565">
    <property type="entry name" value="Chaperone J-domain"/>
    <property type="match status" value="1"/>
</dbReference>
<comment type="caution">
    <text evidence="3">The sequence shown here is derived from an EMBL/GenBank/DDBJ whole genome shotgun (WGS) entry which is preliminary data.</text>
</comment>
<proteinExistence type="predicted"/>
<feature type="transmembrane region" description="Helical" evidence="1">
    <location>
        <begin position="101"/>
        <end position="119"/>
    </location>
</feature>
<dbReference type="InterPro" id="IPR001623">
    <property type="entry name" value="DnaJ_domain"/>
</dbReference>
<dbReference type="RefSeq" id="WP_206985184.1">
    <property type="nucleotide sequence ID" value="NZ_JAFLQZ010000010.1"/>
</dbReference>
<feature type="domain" description="J" evidence="2">
    <location>
        <begin position="7"/>
        <end position="71"/>
    </location>
</feature>
<keyword evidence="1" id="KW-0812">Transmembrane</keyword>
<dbReference type="Pfam" id="PF00226">
    <property type="entry name" value="DnaJ"/>
    <property type="match status" value="1"/>
</dbReference>
<protein>
    <submittedName>
        <fullName evidence="3">DnaJ domain-containing protein</fullName>
    </submittedName>
</protein>
<reference evidence="3" key="1">
    <citation type="submission" date="2021-03" db="EMBL/GenBank/DDBJ databases">
        <authorList>
            <person name="Kim M.K."/>
        </authorList>
    </citation>
    <scope>NUCLEOTIDE SEQUENCE</scope>
    <source>
        <strain evidence="3">BT186</strain>
    </source>
</reference>
<keyword evidence="4" id="KW-1185">Reference proteome</keyword>
<dbReference type="AlphaFoldDB" id="A0A939EZ45"/>
<dbReference type="SMART" id="SM00271">
    <property type="entry name" value="DnaJ"/>
    <property type="match status" value="1"/>
</dbReference>
<dbReference type="Proteomes" id="UP000664144">
    <property type="component" value="Unassembled WGS sequence"/>
</dbReference>
<evidence type="ECO:0000259" key="2">
    <source>
        <dbReference type="PROSITE" id="PS50076"/>
    </source>
</evidence>
<name>A0A939EZ45_9BACT</name>
<evidence type="ECO:0000313" key="4">
    <source>
        <dbReference type="Proteomes" id="UP000664144"/>
    </source>
</evidence>
<dbReference type="EMBL" id="JAFLQZ010000010">
    <property type="protein sequence ID" value="MBO0359257.1"/>
    <property type="molecule type" value="Genomic_DNA"/>
</dbReference>
<feature type="transmembrane region" description="Helical" evidence="1">
    <location>
        <begin position="234"/>
        <end position="255"/>
    </location>
</feature>